<dbReference type="EMBL" id="HE575323">
    <property type="protein sequence ID" value="CCC93721.1"/>
    <property type="molecule type" value="Genomic_DNA"/>
</dbReference>
<dbReference type="InterPro" id="IPR011989">
    <property type="entry name" value="ARM-like"/>
</dbReference>
<proteinExistence type="predicted"/>
<dbReference type="InterPro" id="IPR016024">
    <property type="entry name" value="ARM-type_fold"/>
</dbReference>
<dbReference type="Gene3D" id="1.25.10.10">
    <property type="entry name" value="Leucine-rich Repeat Variant"/>
    <property type="match status" value="1"/>
</dbReference>
<reference evidence="2" key="1">
    <citation type="journal article" date="2012" name="Proc. Natl. Acad. Sci. U.S.A.">
        <title>Antigenic diversity is generated by distinct evolutionary mechanisms in African trypanosome species.</title>
        <authorList>
            <person name="Jackson A.P."/>
            <person name="Berry A."/>
            <person name="Aslett M."/>
            <person name="Allison H.C."/>
            <person name="Burton P."/>
            <person name="Vavrova-Anderson J."/>
            <person name="Brown R."/>
            <person name="Browne H."/>
            <person name="Corton N."/>
            <person name="Hauser H."/>
            <person name="Gamble J."/>
            <person name="Gilderthorp R."/>
            <person name="Marcello L."/>
            <person name="McQuillan J."/>
            <person name="Otto T.D."/>
            <person name="Quail M.A."/>
            <person name="Sanders M.J."/>
            <person name="van Tonder A."/>
            <person name="Ginger M.L."/>
            <person name="Field M.C."/>
            <person name="Barry J.D."/>
            <person name="Hertz-Fowler C."/>
            <person name="Berriman M."/>
        </authorList>
    </citation>
    <scope>NUCLEOTIDE SEQUENCE</scope>
    <source>
        <strain evidence="2">IL3000</strain>
    </source>
</reference>
<feature type="compositionally biased region" description="Acidic residues" evidence="1">
    <location>
        <begin position="127"/>
        <end position="139"/>
    </location>
</feature>
<accession>G0UWF5</accession>
<sequence>MSTSLPVGKHHSIPAVCRIRGRGTATLISPGLLLTSKHAVGSPETCASLTAVFFEGTKKKPVEVRLLPEKYYFAATYPEHMDYCLVACEQFGILNVVPVKLPLTKAGWVTVVEGEVIMVVQHPTGSDEPDNNDVEDEEPVERVKEAPGETKRFVEVLRRRDDLLYLKTRMNERTAGCPAFNDRGQLIGLQSQVCHELSGLVNHVVSISSIVRHLFANKQLWRIEHQSTFEELWGTWYIQNDISRIVSITENFKDDSIFRAAALELCEHTRKLELLGKFVEDNGIRTVLLSIDRFQDDETMLCACIRALWSVSFLEGQARTLLIEGKAADRLLLAMEKFPDNEQIAELVTLFLNNTSSGECRLSFDSDSSYRALKLVHTAQRRFKRAIVLQKFGYSFFNALMDANPSNAKILVDVGAVSHITFLVQEMMNNLYLMEIVMRFLRSVAVSQEAVDMCINKYILVRGGKGSLHLVAGMVIELMIKYKDVDSILLDGNHVLWGFGNDMSCRAAILQHPRAFEAMRLSLPVVLAKSAAS</sequence>
<dbReference type="AlphaFoldDB" id="G0UWF5"/>
<protein>
    <submittedName>
        <fullName evidence="2">Uncharacterized protein</fullName>
    </submittedName>
</protein>
<dbReference type="VEuPathDB" id="TriTrypDB:TcIL3000_10_4840"/>
<evidence type="ECO:0000313" key="2">
    <source>
        <dbReference type="EMBL" id="CCC93721.1"/>
    </source>
</evidence>
<dbReference type="SUPFAM" id="SSF48371">
    <property type="entry name" value="ARM repeat"/>
    <property type="match status" value="1"/>
</dbReference>
<evidence type="ECO:0000256" key="1">
    <source>
        <dbReference type="SAM" id="MobiDB-lite"/>
    </source>
</evidence>
<dbReference type="SUPFAM" id="SSF50494">
    <property type="entry name" value="Trypsin-like serine proteases"/>
    <property type="match status" value="1"/>
</dbReference>
<gene>
    <name evidence="2" type="ORF">TCIL3000_10_4840</name>
</gene>
<organism evidence="2">
    <name type="scientific">Trypanosoma congolense (strain IL3000)</name>
    <dbReference type="NCBI Taxonomy" id="1068625"/>
    <lineage>
        <taxon>Eukaryota</taxon>
        <taxon>Discoba</taxon>
        <taxon>Euglenozoa</taxon>
        <taxon>Kinetoplastea</taxon>
        <taxon>Metakinetoplastina</taxon>
        <taxon>Trypanosomatida</taxon>
        <taxon>Trypanosomatidae</taxon>
        <taxon>Trypanosoma</taxon>
        <taxon>Nannomonas</taxon>
    </lineage>
</organism>
<dbReference type="Pfam" id="PF13365">
    <property type="entry name" value="Trypsin_2"/>
    <property type="match status" value="1"/>
</dbReference>
<name>G0UWF5_TRYCI</name>
<feature type="region of interest" description="Disordered" evidence="1">
    <location>
        <begin position="122"/>
        <end position="144"/>
    </location>
</feature>
<dbReference type="InterPro" id="IPR009003">
    <property type="entry name" value="Peptidase_S1_PA"/>
</dbReference>